<dbReference type="InterPro" id="IPR036514">
    <property type="entry name" value="SGNH_hydro_sf"/>
</dbReference>
<reference evidence="3 5" key="2">
    <citation type="submission" date="2019-03" db="EMBL/GenBank/DDBJ databases">
        <title>Genomic Encyclopedia of Type Strains, Phase IV (KMG-IV): sequencing the most valuable type-strain genomes for metagenomic binning, comparative biology and taxonomic classification.</title>
        <authorList>
            <person name="Goeker M."/>
        </authorList>
    </citation>
    <scope>NUCLEOTIDE SEQUENCE [LARGE SCALE GENOMIC DNA]</scope>
    <source>
        <strain evidence="3 5">DSM 20580</strain>
    </source>
</reference>
<dbReference type="InterPro" id="IPR013830">
    <property type="entry name" value="SGNH_hydro"/>
</dbReference>
<evidence type="ECO:0000259" key="1">
    <source>
        <dbReference type="Pfam" id="PF13472"/>
    </source>
</evidence>
<dbReference type="SUPFAM" id="SSF52266">
    <property type="entry name" value="SGNH hydrolase"/>
    <property type="match status" value="1"/>
</dbReference>
<dbReference type="AlphaFoldDB" id="A0A8B4Q9S3"/>
<keyword evidence="2" id="KW-0378">Hydrolase</keyword>
<dbReference type="GO" id="GO:0004622">
    <property type="term" value="F:phosphatidylcholine lysophospholipase activity"/>
    <property type="evidence" value="ECO:0007669"/>
    <property type="project" value="TreeGrafter"/>
</dbReference>
<reference evidence="2 4" key="1">
    <citation type="submission" date="2018-06" db="EMBL/GenBank/DDBJ databases">
        <authorList>
            <consortium name="Pathogen Informatics"/>
            <person name="Doyle S."/>
        </authorList>
    </citation>
    <scope>NUCLEOTIDE SEQUENCE [LARGE SCALE GENOMIC DNA]</scope>
    <source>
        <strain evidence="2 4">NCTC10597</strain>
    </source>
</reference>
<dbReference type="EMBL" id="UGNP01000001">
    <property type="protein sequence ID" value="STX09474.1"/>
    <property type="molecule type" value="Genomic_DNA"/>
</dbReference>
<organism evidence="2 4">
    <name type="scientific">Kurthia zopfii</name>
    <dbReference type="NCBI Taxonomy" id="1650"/>
    <lineage>
        <taxon>Bacteria</taxon>
        <taxon>Bacillati</taxon>
        <taxon>Bacillota</taxon>
        <taxon>Bacilli</taxon>
        <taxon>Bacillales</taxon>
        <taxon>Caryophanaceae</taxon>
        <taxon>Kurthia</taxon>
    </lineage>
</organism>
<keyword evidence="5" id="KW-1185">Reference proteome</keyword>
<comment type="caution">
    <text evidence="2">The sequence shown here is derived from an EMBL/GenBank/DDBJ whole genome shotgun (WGS) entry which is preliminary data.</text>
</comment>
<evidence type="ECO:0000313" key="5">
    <source>
        <dbReference type="Proteomes" id="UP000294641"/>
    </source>
</evidence>
<dbReference type="PANTHER" id="PTHR30383:SF27">
    <property type="entry name" value="SPORE GERMINATION LIPASE LIPC"/>
    <property type="match status" value="1"/>
</dbReference>
<dbReference type="EMBL" id="SNZG01000027">
    <property type="protein sequence ID" value="TDR36008.1"/>
    <property type="molecule type" value="Genomic_DNA"/>
</dbReference>
<dbReference type="Proteomes" id="UP000294641">
    <property type="component" value="Unassembled WGS sequence"/>
</dbReference>
<dbReference type="PANTHER" id="PTHR30383">
    <property type="entry name" value="THIOESTERASE 1/PROTEASE 1/LYSOPHOSPHOLIPASE L1"/>
    <property type="match status" value="1"/>
</dbReference>
<proteinExistence type="predicted"/>
<protein>
    <submittedName>
        <fullName evidence="2">GDSL-like Lipase/Acylhydrolase</fullName>
    </submittedName>
    <submittedName>
        <fullName evidence="3">Lysophospholipase L1-like esterase</fullName>
    </submittedName>
</protein>
<evidence type="ECO:0000313" key="4">
    <source>
        <dbReference type="Proteomes" id="UP000254330"/>
    </source>
</evidence>
<dbReference type="Gene3D" id="3.40.50.1110">
    <property type="entry name" value="SGNH hydrolase"/>
    <property type="match status" value="1"/>
</dbReference>
<sequence>MKKIGIISLLTVFLLAACGESSGVFEKNLEDRPIDLVALGDSLTVGVGDEEGKQGYAGRFAHSMETEMDGVKSVHLIETAKKGRRSDELVEQLKSGEVNDSLKKAEFITLTIGGNDLMKVVRENITDLNKESFDQERPLYKERYAEIFQLIRKQNKEAPIVAIGVYNPLTVYTDDPSHFEEILKEWNGDMKEIVEKDAHSIFIPVEDLFITNDAQVYSEDFFHPNAKGYGNMNNRIFETLKKADLEKLSDGKLKIKE</sequence>
<dbReference type="InterPro" id="IPR051532">
    <property type="entry name" value="Ester_Hydrolysis_Enzymes"/>
</dbReference>
<dbReference type="Proteomes" id="UP000254330">
    <property type="component" value="Unassembled WGS sequence"/>
</dbReference>
<name>A0A8B4Q9S3_9BACL</name>
<dbReference type="RefSeq" id="WP_240605544.1">
    <property type="nucleotide sequence ID" value="NZ_BJUE01000021.1"/>
</dbReference>
<feature type="domain" description="SGNH hydrolase-type esterase" evidence="1">
    <location>
        <begin position="38"/>
        <end position="229"/>
    </location>
</feature>
<dbReference type="Pfam" id="PF13472">
    <property type="entry name" value="Lipase_GDSL_2"/>
    <property type="match status" value="1"/>
</dbReference>
<accession>A0A8B4Q9S3</accession>
<dbReference type="PROSITE" id="PS51257">
    <property type="entry name" value="PROKAR_LIPOPROTEIN"/>
    <property type="match status" value="1"/>
</dbReference>
<evidence type="ECO:0000313" key="3">
    <source>
        <dbReference type="EMBL" id="TDR36008.1"/>
    </source>
</evidence>
<gene>
    <name evidence="3" type="ORF">DFR61_1277</name>
    <name evidence="2" type="ORF">NCTC10597_01149</name>
</gene>
<evidence type="ECO:0000313" key="2">
    <source>
        <dbReference type="EMBL" id="STX09474.1"/>
    </source>
</evidence>